<keyword evidence="8 11" id="KW-0694">RNA-binding</keyword>
<evidence type="ECO:0000256" key="9">
    <source>
        <dbReference type="ARBA" id="ARBA00023211"/>
    </source>
</evidence>
<dbReference type="Proteomes" id="UP001164746">
    <property type="component" value="Chromosome 13"/>
</dbReference>
<dbReference type="PANTHER" id="PTHR12439:SF11">
    <property type="entry name" value="URIDYLATE-SPECIFIC ENDORIBONUCLEASE"/>
    <property type="match status" value="1"/>
</dbReference>
<evidence type="ECO:0000256" key="11">
    <source>
        <dbReference type="RuleBase" id="RU367085"/>
    </source>
</evidence>
<keyword evidence="14" id="KW-1185">Reference proteome</keyword>
<comment type="similarity">
    <text evidence="2 11">Belongs to the ENDOU family.</text>
</comment>
<evidence type="ECO:0000256" key="6">
    <source>
        <dbReference type="ARBA" id="ARBA00022759"/>
    </source>
</evidence>
<dbReference type="InterPro" id="IPR037227">
    <property type="entry name" value="EndoU-like"/>
</dbReference>
<dbReference type="SUPFAM" id="SSF142877">
    <property type="entry name" value="EndoU-like"/>
    <property type="match status" value="1"/>
</dbReference>
<dbReference type="PANTHER" id="PTHR12439">
    <property type="entry name" value="PLACENTAL PROTEIN 11-RELATED"/>
    <property type="match status" value="1"/>
</dbReference>
<evidence type="ECO:0000256" key="7">
    <source>
        <dbReference type="ARBA" id="ARBA00022801"/>
    </source>
</evidence>
<dbReference type="EMBL" id="CP111024">
    <property type="protein sequence ID" value="WAR23791.1"/>
    <property type="molecule type" value="Genomic_DNA"/>
</dbReference>
<evidence type="ECO:0000256" key="1">
    <source>
        <dbReference type="ARBA" id="ARBA00001936"/>
    </source>
</evidence>
<feature type="non-terminal residue" evidence="13">
    <location>
        <position position="1"/>
    </location>
</feature>
<evidence type="ECO:0000313" key="14">
    <source>
        <dbReference type="Proteomes" id="UP001164746"/>
    </source>
</evidence>
<dbReference type="PROSITE" id="PS51959">
    <property type="entry name" value="ENDOU"/>
    <property type="match status" value="1"/>
</dbReference>
<evidence type="ECO:0000313" key="13">
    <source>
        <dbReference type="EMBL" id="WAR23791.1"/>
    </source>
</evidence>
<keyword evidence="5 11" id="KW-0479">Metal-binding</keyword>
<keyword evidence="7 11" id="KW-0378">Hydrolase</keyword>
<name>A0ABY7FSC9_MYAAR</name>
<dbReference type="InterPro" id="IPR039787">
    <property type="entry name" value="ENDOU"/>
</dbReference>
<comment type="catalytic activity">
    <reaction evidence="11">
        <text>ribonucleotidyl-uridine-RNA = a 5'-end dephospho-uridine-RNA + a 3'-end 2',3'-cyclophospho-ribonucleotide-RNA</text>
        <dbReference type="Rhea" id="RHEA:67792"/>
        <dbReference type="Rhea" id="RHEA-COMP:10464"/>
        <dbReference type="Rhea" id="RHEA-COMP:17354"/>
        <dbReference type="Rhea" id="RHEA-COMP:17356"/>
        <dbReference type="ChEBI" id="CHEBI:83064"/>
        <dbReference type="ChEBI" id="CHEBI:173117"/>
        <dbReference type="ChEBI" id="CHEBI:173224"/>
    </reaction>
</comment>
<organism evidence="13 14">
    <name type="scientific">Mya arenaria</name>
    <name type="common">Soft-shell clam</name>
    <dbReference type="NCBI Taxonomy" id="6604"/>
    <lineage>
        <taxon>Eukaryota</taxon>
        <taxon>Metazoa</taxon>
        <taxon>Spiralia</taxon>
        <taxon>Lophotrochozoa</taxon>
        <taxon>Mollusca</taxon>
        <taxon>Bivalvia</taxon>
        <taxon>Autobranchia</taxon>
        <taxon>Heteroconchia</taxon>
        <taxon>Euheterodonta</taxon>
        <taxon>Imparidentia</taxon>
        <taxon>Neoheterodontei</taxon>
        <taxon>Myida</taxon>
        <taxon>Myoidea</taxon>
        <taxon>Myidae</taxon>
        <taxon>Mya</taxon>
    </lineage>
</organism>
<dbReference type="Pfam" id="PF09412">
    <property type="entry name" value="XendoU"/>
    <property type="match status" value="1"/>
</dbReference>
<comment type="subunit">
    <text evidence="3 11">Monomer.</text>
</comment>
<comment type="cofactor">
    <cofactor evidence="1 11">
        <name>Mn(2+)</name>
        <dbReference type="ChEBI" id="CHEBI:29035"/>
    </cofactor>
</comment>
<evidence type="ECO:0000256" key="3">
    <source>
        <dbReference type="ARBA" id="ARBA00011245"/>
    </source>
</evidence>
<accession>A0ABY7FSC9</accession>
<evidence type="ECO:0000256" key="2">
    <source>
        <dbReference type="ARBA" id="ARBA00010168"/>
    </source>
</evidence>
<evidence type="ECO:0000256" key="4">
    <source>
        <dbReference type="ARBA" id="ARBA00022722"/>
    </source>
</evidence>
<evidence type="ECO:0000256" key="10">
    <source>
        <dbReference type="ARBA" id="ARBA00023239"/>
    </source>
</evidence>
<dbReference type="EC" id="4.6.1.-" evidence="11"/>
<sequence length="163" mass="18730">MAQYKQRQNRFRNERGFEPDEELSAILTKLWELDENKDSRYPLFEFLDEDRVFARETYQTFRALLDNYEMQCGVQEEVTFEEKTENRAFINAIMETEVLGRERKGPSGGGQVQVSAVQSLGVTDVQLGEYEVEVATMPLGPKNIGTAYISAARMNQISVQFNP</sequence>
<evidence type="ECO:0000256" key="5">
    <source>
        <dbReference type="ARBA" id="ARBA00022723"/>
    </source>
</evidence>
<gene>
    <name evidence="13" type="ORF">MAR_037460</name>
</gene>
<keyword evidence="6 11" id="KW-0255">Endonuclease</keyword>
<proteinExistence type="inferred from homology"/>
<reference evidence="13" key="1">
    <citation type="submission" date="2022-11" db="EMBL/GenBank/DDBJ databases">
        <title>Centuries of genome instability and evolution in soft-shell clam transmissible cancer (bioRxiv).</title>
        <authorList>
            <person name="Hart S.F.M."/>
            <person name="Yonemitsu M.A."/>
            <person name="Giersch R.M."/>
            <person name="Beal B.F."/>
            <person name="Arriagada G."/>
            <person name="Davis B.W."/>
            <person name="Ostrander E.A."/>
            <person name="Goff S.P."/>
            <person name="Metzger M.J."/>
        </authorList>
    </citation>
    <scope>NUCLEOTIDE SEQUENCE</scope>
    <source>
        <strain evidence="13">MELC-2E11</strain>
        <tissue evidence="13">Siphon/mantle</tissue>
    </source>
</reference>
<evidence type="ECO:0000256" key="8">
    <source>
        <dbReference type="ARBA" id="ARBA00022884"/>
    </source>
</evidence>
<dbReference type="InterPro" id="IPR018998">
    <property type="entry name" value="EndoU_C"/>
</dbReference>
<evidence type="ECO:0000259" key="12">
    <source>
        <dbReference type="PROSITE" id="PS51959"/>
    </source>
</evidence>
<keyword evidence="9 11" id="KW-0464">Manganese</keyword>
<feature type="domain" description="EndoU" evidence="12">
    <location>
        <begin position="1"/>
        <end position="163"/>
    </location>
</feature>
<keyword evidence="4 11" id="KW-0540">Nuclease</keyword>
<protein>
    <recommendedName>
        <fullName evidence="11">Uridylate-specific endoribonuclease</fullName>
        <ecNumber evidence="11">4.6.1.-</ecNumber>
    </recommendedName>
</protein>
<keyword evidence="10" id="KW-0456">Lyase</keyword>